<name>A0AAP5BIC1_9BURK</name>
<keyword evidence="1" id="KW-0812">Transmembrane</keyword>
<evidence type="ECO:0000313" key="5">
    <source>
        <dbReference type="Proteomes" id="UP001242288"/>
    </source>
</evidence>
<evidence type="ECO:0000256" key="1">
    <source>
        <dbReference type="SAM" id="Phobius"/>
    </source>
</evidence>
<evidence type="ECO:0000313" key="4">
    <source>
        <dbReference type="Proteomes" id="UP001209412"/>
    </source>
</evidence>
<feature type="transmembrane region" description="Helical" evidence="1">
    <location>
        <begin position="144"/>
        <end position="160"/>
    </location>
</feature>
<reference evidence="3" key="1">
    <citation type="submission" date="2022-06" db="EMBL/GenBank/DDBJ databases">
        <title>PHB producers.</title>
        <authorList>
            <person name="Besaury L."/>
        </authorList>
    </citation>
    <scope>NUCLEOTIDE SEQUENCE</scope>
    <source>
        <strain evidence="3 4">SEWS6</strain>
    </source>
</reference>
<feature type="transmembrane region" description="Helical" evidence="1">
    <location>
        <begin position="61"/>
        <end position="84"/>
    </location>
</feature>
<evidence type="ECO:0000313" key="3">
    <source>
        <dbReference type="EMBL" id="MDQ6411100.1"/>
    </source>
</evidence>
<dbReference type="Proteomes" id="UP001242288">
    <property type="component" value="Unassembled WGS sequence"/>
</dbReference>
<dbReference type="RefSeq" id="WP_266260195.1">
    <property type="nucleotide sequence ID" value="NZ_JAMXWF010000028.1"/>
</dbReference>
<accession>A0AAP5BIC1</accession>
<dbReference type="AlphaFoldDB" id="A0AAP5BIC1"/>
<feature type="transmembrane region" description="Helical" evidence="1">
    <location>
        <begin position="113"/>
        <end position="132"/>
    </location>
</feature>
<evidence type="ECO:0000313" key="2">
    <source>
        <dbReference type="EMBL" id="MCX4149283.1"/>
    </source>
</evidence>
<dbReference type="EMBL" id="JAMXWF010000028">
    <property type="protein sequence ID" value="MDQ6411100.1"/>
    <property type="molecule type" value="Genomic_DNA"/>
</dbReference>
<organism evidence="3 5">
    <name type="scientific">Paraburkholderia madseniana</name>
    <dbReference type="NCBI Taxonomy" id="2599607"/>
    <lineage>
        <taxon>Bacteria</taxon>
        <taxon>Pseudomonadati</taxon>
        <taxon>Pseudomonadota</taxon>
        <taxon>Betaproteobacteria</taxon>
        <taxon>Burkholderiales</taxon>
        <taxon>Burkholderiaceae</taxon>
        <taxon>Paraburkholderia</taxon>
    </lineage>
</organism>
<feature type="transmembrane region" description="Helical" evidence="1">
    <location>
        <begin position="224"/>
        <end position="250"/>
    </location>
</feature>
<protein>
    <submittedName>
        <fullName evidence="3">Uncharacterized protein</fullName>
    </submittedName>
</protein>
<sequence>MATNIMPKNARNRDAALFNANNQFGGNFMTDRALSYIAYAHLGMIAIGGAARYYLGLVGLLPLAYATNALVVVAVVLWLVISIGCLRIQKFEFVMIVSLTLSFGVAVCSNGKIMAVVFGVYLFTPFMLGVFSSRELLERLIDDSRFMLAIWVITLIGISWDKITAVPWSGFAFDVGNVQVAGSRDWSFEGVRRVAGFARSSFDASGFLLVSAICILSRNRKSSLFWILWLFTGIGIGMTTSKGMLLAYALNSVVWLWMRTKARTWLAMLPIAVVLVLITMPMLPLITQFELIRPGDISSSVFGSFFVRLVYTWPEAWELLFKAGNFISGAGVGSIGTPLMLFDPNSYNSADNVFVYGVFIFGIAWLPFLVGFSIRAASNAKYVGVSPLSTLCFQMSLAVLVYGITTNVVELGPMSLVFGALSRRYFSTDRVHYSYSNNVLGLSERSSI</sequence>
<dbReference type="Proteomes" id="UP001209412">
    <property type="component" value="Unassembled WGS sequence"/>
</dbReference>
<feature type="transmembrane region" description="Helical" evidence="1">
    <location>
        <begin position="36"/>
        <end position="55"/>
    </location>
</feature>
<feature type="transmembrane region" description="Helical" evidence="1">
    <location>
        <begin position="91"/>
        <end position="107"/>
    </location>
</feature>
<proteinExistence type="predicted"/>
<dbReference type="EMBL" id="JAPKHW010000028">
    <property type="protein sequence ID" value="MCX4149283.1"/>
    <property type="molecule type" value="Genomic_DNA"/>
</dbReference>
<keyword evidence="1" id="KW-0472">Membrane</keyword>
<comment type="caution">
    <text evidence="3">The sequence shown here is derived from an EMBL/GenBank/DDBJ whole genome shotgun (WGS) entry which is preliminary data.</text>
</comment>
<feature type="transmembrane region" description="Helical" evidence="1">
    <location>
        <begin position="262"/>
        <end position="283"/>
    </location>
</feature>
<feature type="transmembrane region" description="Helical" evidence="1">
    <location>
        <begin position="353"/>
        <end position="377"/>
    </location>
</feature>
<keyword evidence="1" id="KW-1133">Transmembrane helix</keyword>
<keyword evidence="4" id="KW-1185">Reference proteome</keyword>
<gene>
    <name evidence="3" type="ORF">NIE36_28410</name>
    <name evidence="2" type="ORF">OSB80_28480</name>
</gene>